<accession>A0AA40RUG7</accession>
<evidence type="ECO:0000313" key="2">
    <source>
        <dbReference type="Proteomes" id="UP001138621"/>
    </source>
</evidence>
<evidence type="ECO:0000313" key="1">
    <source>
        <dbReference type="EMBL" id="MBA1306127.1"/>
    </source>
</evidence>
<organism evidence="1 2">
    <name type="scientific">Stutzerimonas stutzeri</name>
    <name type="common">Pseudomonas stutzeri</name>
    <dbReference type="NCBI Taxonomy" id="316"/>
    <lineage>
        <taxon>Bacteria</taxon>
        <taxon>Pseudomonadati</taxon>
        <taxon>Pseudomonadota</taxon>
        <taxon>Gammaproteobacteria</taxon>
        <taxon>Pseudomonadales</taxon>
        <taxon>Pseudomonadaceae</taxon>
        <taxon>Stutzerimonas</taxon>
    </lineage>
</organism>
<dbReference type="AlphaFoldDB" id="A0AA40RUG7"/>
<protein>
    <submittedName>
        <fullName evidence="1">Uncharacterized protein</fullName>
    </submittedName>
</protein>
<comment type="caution">
    <text evidence="1">The sequence shown here is derived from an EMBL/GenBank/DDBJ whole genome shotgun (WGS) entry which is preliminary data.</text>
</comment>
<sequence>MDELQAGAANVANMADFTQKRMAKQGGGKPEPLESFSEGFKCNRTGIVFPKLYRAHYPVLDLYEGRSEPVHDGSFFLQYQLTPAEQYANGSWPGVPQAKIEAFQVLSDDDKCWLEVFAFPTRERAEGFRDAALRFLPEAGPDMITQGPSGFFCITARQDKPNLYGLITYHTIGAIEMPGMSTTVDAFYSTTIDRAGVVTPADPLPD</sequence>
<proteinExistence type="predicted"/>
<reference evidence="1" key="1">
    <citation type="submission" date="2020-02" db="EMBL/GenBank/DDBJ databases">
        <title>Synteny-based analysis reveals conserved mechanism for high triclosan tolerance in Pseudomonas, as well as instances of horizontal transfer.</title>
        <authorList>
            <person name="Mcfarland A.G."/>
            <person name="Bertucci H.K."/>
            <person name="Litmann E."/>
            <person name="Shen J."/>
            <person name="Huttenhower C."/>
            <person name="Hartmann E.M."/>
        </authorList>
    </citation>
    <scope>NUCLEOTIDE SEQUENCE</scope>
    <source>
        <strain evidence="1">109A1</strain>
    </source>
</reference>
<dbReference type="Proteomes" id="UP001138621">
    <property type="component" value="Unassembled WGS sequence"/>
</dbReference>
<gene>
    <name evidence="1" type="ORF">G7024_17185</name>
</gene>
<dbReference type="EMBL" id="JAAMRD010000015">
    <property type="protein sequence ID" value="MBA1306127.1"/>
    <property type="molecule type" value="Genomic_DNA"/>
</dbReference>
<dbReference type="RefSeq" id="WP_181087001.1">
    <property type="nucleotide sequence ID" value="NZ_JAAMQZ010000051.1"/>
</dbReference>
<name>A0AA40RUG7_STUST</name>